<dbReference type="GeneID" id="84231613"/>
<dbReference type="PANTHER" id="PTHR24198:SF165">
    <property type="entry name" value="ANKYRIN REPEAT-CONTAINING PROTEIN-RELATED"/>
    <property type="match status" value="1"/>
</dbReference>
<dbReference type="Gene3D" id="3.40.50.1010">
    <property type="entry name" value="5'-nuclease"/>
    <property type="match status" value="1"/>
</dbReference>
<dbReference type="InterPro" id="IPR002110">
    <property type="entry name" value="Ankyrin_rpt"/>
</dbReference>
<dbReference type="SUPFAM" id="SSF48403">
    <property type="entry name" value="Ankyrin repeat"/>
    <property type="match status" value="1"/>
</dbReference>
<dbReference type="SMART" id="SM00248">
    <property type="entry name" value="ANK"/>
    <property type="match status" value="4"/>
</dbReference>
<dbReference type="EMBL" id="CP133592">
    <property type="protein sequence ID" value="WMW26397.1"/>
    <property type="molecule type" value="Genomic_DNA"/>
</dbReference>
<accession>A0AA51YMZ6</accession>
<dbReference type="InterPro" id="IPR036770">
    <property type="entry name" value="Ankyrin_rpt-contain_sf"/>
</dbReference>
<keyword evidence="1" id="KW-0677">Repeat</keyword>
<keyword evidence="2" id="KW-0040">ANK repeat</keyword>
<dbReference type="Pfam" id="PF13638">
    <property type="entry name" value="PIN_4"/>
    <property type="match status" value="1"/>
</dbReference>
<protein>
    <submittedName>
        <fullName evidence="4">Ankyrin repeat domain-containing protein</fullName>
    </submittedName>
</protein>
<name>A0AA51YMZ6_9EURY</name>
<reference evidence="4 5" key="1">
    <citation type="submission" date="2023-08" db="EMBL/GenBank/DDBJ databases">
        <title>Methanolobus mangrovi sp. nov. and Methanolobus sediminis sp. nov, two novel methylotrophic methanogens isolated from mangrove sediments in China.</title>
        <authorList>
            <person name="Zhou J."/>
        </authorList>
    </citation>
    <scope>NUCLEOTIDE SEQUENCE [LARGE SCALE GENOMIC DNA]</scope>
    <source>
        <strain evidence="4 5">FTZ6</strain>
    </source>
</reference>
<gene>
    <name evidence="4" type="ORF">RE474_02810</name>
</gene>
<dbReference type="InterPro" id="IPR002716">
    <property type="entry name" value="PIN_dom"/>
</dbReference>
<evidence type="ECO:0000313" key="4">
    <source>
        <dbReference type="EMBL" id="WMW26397.1"/>
    </source>
</evidence>
<feature type="domain" description="PIN" evidence="3">
    <location>
        <begin position="1"/>
        <end position="100"/>
    </location>
</feature>
<sequence>MKYLFDTNVLLKNPALLRDYSDSVVISPTVFDELDYRKRFPEHQENSQLSIKHINHYRIKILEKSNSNSKSSNDQKIVNEVLAYKIDQISIVSDDEGVHVLARNKNIRCISLAAFQKEMLDLTDVPNENDITFFKMVQEGKLKTATDYHTSHKINPNFIGEDNLTPLIHFVRKRDFEKVKYWSSLQSCDLDKYDKGKFPMPPFMHASQRGWLKGLRYLIEKGANPHLLSIGKNKGNSALLIAVWDGRYDIVEYLIENKNLKISINQVDGNGFTPMMKAAIKGQTKIAYYLAKHPGLDLLIRDRNSKSALDHAQENGHSEIEKIIKEYNHNDQ</sequence>
<keyword evidence="5" id="KW-1185">Reference proteome</keyword>
<dbReference type="Gene3D" id="1.25.40.20">
    <property type="entry name" value="Ankyrin repeat-containing domain"/>
    <property type="match status" value="1"/>
</dbReference>
<proteinExistence type="predicted"/>
<organism evidence="4 5">
    <name type="scientific">Methanolobus sediminis</name>
    <dbReference type="NCBI Taxonomy" id="3072978"/>
    <lineage>
        <taxon>Archaea</taxon>
        <taxon>Methanobacteriati</taxon>
        <taxon>Methanobacteriota</taxon>
        <taxon>Stenosarchaea group</taxon>
        <taxon>Methanomicrobia</taxon>
        <taxon>Methanosarcinales</taxon>
        <taxon>Methanosarcinaceae</taxon>
        <taxon>Methanolobus</taxon>
    </lineage>
</organism>
<evidence type="ECO:0000259" key="3">
    <source>
        <dbReference type="SMART" id="SM00670"/>
    </source>
</evidence>
<dbReference type="SMART" id="SM00670">
    <property type="entry name" value="PINc"/>
    <property type="match status" value="1"/>
</dbReference>
<dbReference type="InterPro" id="IPR029060">
    <property type="entry name" value="PIN-like_dom_sf"/>
</dbReference>
<dbReference type="PANTHER" id="PTHR24198">
    <property type="entry name" value="ANKYRIN REPEAT AND PROTEIN KINASE DOMAIN-CONTAINING PROTEIN"/>
    <property type="match status" value="1"/>
</dbReference>
<dbReference type="KEGG" id="mseb:RE474_02810"/>
<evidence type="ECO:0000256" key="1">
    <source>
        <dbReference type="ARBA" id="ARBA00022737"/>
    </source>
</evidence>
<dbReference type="SUPFAM" id="SSF88723">
    <property type="entry name" value="PIN domain-like"/>
    <property type="match status" value="1"/>
</dbReference>
<evidence type="ECO:0000313" key="5">
    <source>
        <dbReference type="Proteomes" id="UP001182908"/>
    </source>
</evidence>
<dbReference type="Pfam" id="PF12796">
    <property type="entry name" value="Ank_2"/>
    <property type="match status" value="2"/>
</dbReference>
<dbReference type="Proteomes" id="UP001182908">
    <property type="component" value="Chromosome"/>
</dbReference>
<dbReference type="RefSeq" id="WP_309312192.1">
    <property type="nucleotide sequence ID" value="NZ_CP133592.1"/>
</dbReference>
<evidence type="ECO:0000256" key="2">
    <source>
        <dbReference type="ARBA" id="ARBA00023043"/>
    </source>
</evidence>
<dbReference type="AlphaFoldDB" id="A0AA51YMZ6"/>